<keyword evidence="6" id="KW-0503">Monooxygenase</keyword>
<evidence type="ECO:0000256" key="3">
    <source>
        <dbReference type="ARBA" id="ARBA00022827"/>
    </source>
</evidence>
<keyword evidence="7" id="KW-0812">Transmembrane</keyword>
<dbReference type="PRINTS" id="PR00370">
    <property type="entry name" value="FMOXYGENASE"/>
</dbReference>
<keyword evidence="2 6" id="KW-0285">Flavoprotein</keyword>
<dbReference type="Gene3D" id="3.50.50.60">
    <property type="entry name" value="FAD/NAD(P)-binding domain"/>
    <property type="match status" value="1"/>
</dbReference>
<dbReference type="EMBL" id="CAJPVJ010031615">
    <property type="protein sequence ID" value="CAG2180395.1"/>
    <property type="molecule type" value="Genomic_DNA"/>
</dbReference>
<protein>
    <recommendedName>
        <fullName evidence="6">Flavin-containing monooxygenase</fullName>
        <ecNumber evidence="6">1.-.-.-</ecNumber>
    </recommendedName>
</protein>
<proteinExistence type="inferred from homology"/>
<dbReference type="OrthoDB" id="6503922at2759"/>
<evidence type="ECO:0000256" key="5">
    <source>
        <dbReference type="ARBA" id="ARBA00023002"/>
    </source>
</evidence>
<organism evidence="8">
    <name type="scientific">Oppiella nova</name>
    <dbReference type="NCBI Taxonomy" id="334625"/>
    <lineage>
        <taxon>Eukaryota</taxon>
        <taxon>Metazoa</taxon>
        <taxon>Ecdysozoa</taxon>
        <taxon>Arthropoda</taxon>
        <taxon>Chelicerata</taxon>
        <taxon>Arachnida</taxon>
        <taxon>Acari</taxon>
        <taxon>Acariformes</taxon>
        <taxon>Sarcoptiformes</taxon>
        <taxon>Oribatida</taxon>
        <taxon>Brachypylina</taxon>
        <taxon>Oppioidea</taxon>
        <taxon>Oppiidae</taxon>
        <taxon>Oppiella</taxon>
    </lineage>
</organism>
<keyword evidence="9" id="KW-1185">Reference proteome</keyword>
<keyword evidence="7" id="KW-1133">Transmembrane helix</keyword>
<keyword evidence="7" id="KW-0472">Membrane</keyword>
<reference evidence="8" key="1">
    <citation type="submission" date="2020-11" db="EMBL/GenBank/DDBJ databases">
        <authorList>
            <person name="Tran Van P."/>
        </authorList>
    </citation>
    <scope>NUCLEOTIDE SEQUENCE</scope>
</reference>
<comment type="cofactor">
    <cofactor evidence="6">
        <name>FAD</name>
        <dbReference type="ChEBI" id="CHEBI:57692"/>
    </cofactor>
</comment>
<accession>A0A7R9MN16</accession>
<dbReference type="InterPro" id="IPR020946">
    <property type="entry name" value="Flavin_mOase-like"/>
</dbReference>
<dbReference type="InterPro" id="IPR036188">
    <property type="entry name" value="FAD/NAD-bd_sf"/>
</dbReference>
<evidence type="ECO:0000313" key="9">
    <source>
        <dbReference type="Proteomes" id="UP000728032"/>
    </source>
</evidence>
<dbReference type="InterPro" id="IPR000960">
    <property type="entry name" value="Flavin_mOase"/>
</dbReference>
<dbReference type="EC" id="1.-.-.-" evidence="6"/>
<keyword evidence="3 6" id="KW-0274">FAD</keyword>
<dbReference type="EMBL" id="OC946440">
    <property type="protein sequence ID" value="CAD7663258.1"/>
    <property type="molecule type" value="Genomic_DNA"/>
</dbReference>
<dbReference type="GO" id="GO:0004499">
    <property type="term" value="F:N,N-dimethylaniline monooxygenase activity"/>
    <property type="evidence" value="ECO:0007669"/>
    <property type="project" value="InterPro"/>
</dbReference>
<keyword evidence="5 6" id="KW-0560">Oxidoreductase</keyword>
<dbReference type="Pfam" id="PF00743">
    <property type="entry name" value="FMO-like"/>
    <property type="match status" value="1"/>
</dbReference>
<dbReference type="SUPFAM" id="SSF51905">
    <property type="entry name" value="FAD/NAD(P)-binding domain"/>
    <property type="match status" value="1"/>
</dbReference>
<evidence type="ECO:0000256" key="2">
    <source>
        <dbReference type="ARBA" id="ARBA00022630"/>
    </source>
</evidence>
<dbReference type="GO" id="GO:0050661">
    <property type="term" value="F:NADP binding"/>
    <property type="evidence" value="ECO:0007669"/>
    <property type="project" value="InterPro"/>
</dbReference>
<name>A0A7R9MN16_9ACAR</name>
<evidence type="ECO:0000256" key="6">
    <source>
        <dbReference type="RuleBase" id="RU361177"/>
    </source>
</evidence>
<keyword evidence="4" id="KW-0521">NADP</keyword>
<evidence type="ECO:0000256" key="4">
    <source>
        <dbReference type="ARBA" id="ARBA00022857"/>
    </source>
</evidence>
<gene>
    <name evidence="8" type="ORF">ONB1V03_LOCUS19818</name>
</gene>
<evidence type="ECO:0000256" key="7">
    <source>
        <dbReference type="SAM" id="Phobius"/>
    </source>
</evidence>
<sequence>MVNDALPNRILSGTVVVKPNIDRFTPNGIIFKGESQETPCDVVLLATGYKVSFPFISQSLIPTDKNQVELYKYMFSPKLAHPKTLAFISLAQPVGALLPIGEMESRWFAQLMANKLSLPDRQTMYEDIESKRIFMKRFYESDRHTIQVDWLDFMDELAAQVGVKPPLFKYFFTDPELWRALAFGPSLPYQYRLEGPHSWSGARDAILTVENRIKSPLKTRLPDSRKRRGTKSLLNITRFVGLILFMIFAYLLNLIL</sequence>
<dbReference type="Proteomes" id="UP000728032">
    <property type="component" value="Unassembled WGS sequence"/>
</dbReference>
<comment type="similarity">
    <text evidence="1 6">Belongs to the FMO family.</text>
</comment>
<dbReference type="InterPro" id="IPR050346">
    <property type="entry name" value="FMO-like"/>
</dbReference>
<dbReference type="GO" id="GO:0050660">
    <property type="term" value="F:flavin adenine dinucleotide binding"/>
    <property type="evidence" value="ECO:0007669"/>
    <property type="project" value="InterPro"/>
</dbReference>
<dbReference type="AlphaFoldDB" id="A0A7R9MN16"/>
<feature type="transmembrane region" description="Helical" evidence="7">
    <location>
        <begin position="233"/>
        <end position="252"/>
    </location>
</feature>
<dbReference type="PANTHER" id="PTHR23023">
    <property type="entry name" value="DIMETHYLANILINE MONOOXYGENASE"/>
    <property type="match status" value="1"/>
</dbReference>
<evidence type="ECO:0000256" key="1">
    <source>
        <dbReference type="ARBA" id="ARBA00009183"/>
    </source>
</evidence>
<evidence type="ECO:0000313" key="8">
    <source>
        <dbReference type="EMBL" id="CAD7663258.1"/>
    </source>
</evidence>